<dbReference type="Proteomes" id="UP000052268">
    <property type="component" value="Unassembled WGS sequence"/>
</dbReference>
<reference evidence="1 2" key="1">
    <citation type="journal article" date="2015" name="G3 (Bethesda)">
        <title>Insights into Ongoing Evolution of the Hexachlorocyclohexane Catabolic Pathway from Comparative Genomics of Ten Sphingomonadaceae Strains.</title>
        <authorList>
            <person name="Pearce S.L."/>
            <person name="Oakeshott J.G."/>
            <person name="Pandey G."/>
        </authorList>
    </citation>
    <scope>NUCLEOTIDE SEQUENCE [LARGE SCALE GENOMIC DNA]</scope>
    <source>
        <strain evidence="1 2">LL02</strain>
    </source>
</reference>
<organism evidence="1 2">
    <name type="scientific">Novosphingobium barchaimii LL02</name>
    <dbReference type="NCBI Taxonomy" id="1114963"/>
    <lineage>
        <taxon>Bacteria</taxon>
        <taxon>Pseudomonadati</taxon>
        <taxon>Pseudomonadota</taxon>
        <taxon>Alphaproteobacteria</taxon>
        <taxon>Sphingomonadales</taxon>
        <taxon>Sphingomonadaceae</taxon>
        <taxon>Novosphingobium</taxon>
    </lineage>
</organism>
<sequence length="57" mass="6106">MTDLFTAAPRAKAGTGNGTLLGHLANGMSKLDMARNHREGRYPDAHPVYLALIGIRS</sequence>
<dbReference type="AlphaFoldDB" id="A0A0J7Y843"/>
<gene>
    <name evidence="1" type="ORF">V474_07830</name>
</gene>
<protein>
    <submittedName>
        <fullName evidence="1">Uncharacterized protein</fullName>
    </submittedName>
</protein>
<evidence type="ECO:0000313" key="2">
    <source>
        <dbReference type="Proteomes" id="UP000052268"/>
    </source>
</evidence>
<comment type="caution">
    <text evidence="1">The sequence shown here is derived from an EMBL/GenBank/DDBJ whole genome shotgun (WGS) entry which is preliminary data.</text>
</comment>
<keyword evidence="2" id="KW-1185">Reference proteome</keyword>
<proteinExistence type="predicted"/>
<dbReference type="RefSeq" id="WP_169794991.1">
    <property type="nucleotide sequence ID" value="NZ_KQ130452.1"/>
</dbReference>
<name>A0A0J7Y843_9SPHN</name>
<accession>A0A0J7Y843</accession>
<dbReference type="EMBL" id="JACU01000002">
    <property type="protein sequence ID" value="KMS59991.1"/>
    <property type="molecule type" value="Genomic_DNA"/>
</dbReference>
<dbReference type="PATRIC" id="fig|1114963.3.peg.464"/>
<evidence type="ECO:0000313" key="1">
    <source>
        <dbReference type="EMBL" id="KMS59991.1"/>
    </source>
</evidence>